<evidence type="ECO:0000313" key="2">
    <source>
        <dbReference type="EMBL" id="PNI06211.1"/>
    </source>
</evidence>
<keyword evidence="1" id="KW-1133">Transmembrane helix</keyword>
<reference evidence="2 3" key="1">
    <citation type="submission" date="2018-01" db="EMBL/GenBank/DDBJ databases">
        <title>Draft genome sequences of six Vibrio diazotrophicus strains isolated from deep-sea sediments of the Baltic Sea.</title>
        <authorList>
            <person name="Castillo D."/>
            <person name="Vandieken V."/>
            <person name="Chiang O."/>
            <person name="Middelboe M."/>
        </authorList>
    </citation>
    <scope>NUCLEOTIDE SEQUENCE [LARGE SCALE GENOMIC DNA]</scope>
    <source>
        <strain evidence="2 3">60.27F</strain>
    </source>
</reference>
<keyword evidence="1" id="KW-0812">Transmembrane</keyword>
<dbReference type="AlphaFoldDB" id="A0A2J8I6U3"/>
<organism evidence="2 3">
    <name type="scientific">Vibrio diazotrophicus</name>
    <dbReference type="NCBI Taxonomy" id="685"/>
    <lineage>
        <taxon>Bacteria</taxon>
        <taxon>Pseudomonadati</taxon>
        <taxon>Pseudomonadota</taxon>
        <taxon>Gammaproteobacteria</taxon>
        <taxon>Vibrionales</taxon>
        <taxon>Vibrionaceae</taxon>
        <taxon>Vibrio</taxon>
    </lineage>
</organism>
<feature type="transmembrane region" description="Helical" evidence="1">
    <location>
        <begin position="32"/>
        <end position="53"/>
    </location>
</feature>
<dbReference type="Proteomes" id="UP000236449">
    <property type="component" value="Unassembled WGS sequence"/>
</dbReference>
<sequence length="381" mass="43868">MKRHYQVFLCIAFLVIGVAIGVYFPAKYAPQTAVVISSIGSIATALTLMFLVYESFINKSERREQREMINLQRYENHLNLFKQRALSIENDYRYQGLLKFKNTELLYKIIFPDNSLSSVTISLNKNHVDDNHLFNAAEKSLKTIITDIKDVTLSEKPTINSFTSIFHNIEWLYTDLYLSMKTNSMIGNINGTFDLQSRINVYNLHFTLIVIEASLNQLKDFASFGNKTDYAYDIGIDFKCFEKKLMSSLGETIFPSRAYETASSRPLPKNAIRTLRESLQYHLNIELGHEQIWLEIELLIGLLDEKITNADRISLDGMRSTILSKDESAYNQEDFGDLIASLEQISHKVVASYTEQDNSLILINDLLTNIREYRQRNNTTQ</sequence>
<accession>A0A2J8I6U3</accession>
<proteinExistence type="predicted"/>
<keyword evidence="1" id="KW-0472">Membrane</keyword>
<evidence type="ECO:0000313" key="3">
    <source>
        <dbReference type="Proteomes" id="UP000236449"/>
    </source>
</evidence>
<name>A0A2J8I6U3_VIBDI</name>
<protein>
    <submittedName>
        <fullName evidence="2">Uncharacterized protein</fullName>
    </submittedName>
</protein>
<evidence type="ECO:0000256" key="1">
    <source>
        <dbReference type="SAM" id="Phobius"/>
    </source>
</evidence>
<dbReference type="RefSeq" id="WP_102965497.1">
    <property type="nucleotide sequence ID" value="NZ_POSK01000002.1"/>
</dbReference>
<gene>
    <name evidence="2" type="ORF">C1N32_04215</name>
</gene>
<feature type="transmembrane region" description="Helical" evidence="1">
    <location>
        <begin position="7"/>
        <end position="26"/>
    </location>
</feature>
<dbReference type="EMBL" id="POSK01000002">
    <property type="protein sequence ID" value="PNI06211.1"/>
    <property type="molecule type" value="Genomic_DNA"/>
</dbReference>
<comment type="caution">
    <text evidence="2">The sequence shown here is derived from an EMBL/GenBank/DDBJ whole genome shotgun (WGS) entry which is preliminary data.</text>
</comment>